<reference evidence="1" key="1">
    <citation type="submission" date="2014-11" db="EMBL/GenBank/DDBJ databases">
        <authorList>
            <person name="Otto D Thomas"/>
            <person name="Naeem Raeece"/>
        </authorList>
    </citation>
    <scope>NUCLEOTIDE SEQUENCE</scope>
</reference>
<name>A0A0G4H310_9ALVE</name>
<evidence type="ECO:0000313" key="1">
    <source>
        <dbReference type="EMBL" id="CEM38067.1"/>
    </source>
</evidence>
<protein>
    <submittedName>
        <fullName evidence="1">Uncharacterized protein</fullName>
    </submittedName>
</protein>
<organism evidence="1">
    <name type="scientific">Chromera velia CCMP2878</name>
    <dbReference type="NCBI Taxonomy" id="1169474"/>
    <lineage>
        <taxon>Eukaryota</taxon>
        <taxon>Sar</taxon>
        <taxon>Alveolata</taxon>
        <taxon>Colpodellida</taxon>
        <taxon>Chromeraceae</taxon>
        <taxon>Chromera</taxon>
    </lineage>
</organism>
<dbReference type="InterPro" id="IPR056349">
    <property type="entry name" value="Microp_apicomplexa_10"/>
</dbReference>
<sequence>MLRTYARPFTRASRLSQGFGAVLSPAVSSSVKETAGVVAVKTWVRCVYWPPPPEKRSPVIRLPSGKRAFVFLGKRDVDGEPTPVLAFMDRSKHYRLLFLDAEEVAEFERIVPRLRSYLQLWERKAHVERRRQEDLAREQQQDTTIQ</sequence>
<dbReference type="PhylomeDB" id="A0A0G4H310"/>
<proteinExistence type="predicted"/>
<dbReference type="Pfam" id="PF23519">
    <property type="entry name" value="Microp_apicomplexa_10"/>
    <property type="match status" value="1"/>
</dbReference>
<gene>
    <name evidence="1" type="ORF">Cvel_24499</name>
</gene>
<dbReference type="EMBL" id="CDMZ01001828">
    <property type="protein sequence ID" value="CEM38067.1"/>
    <property type="molecule type" value="Genomic_DNA"/>
</dbReference>
<accession>A0A0G4H310</accession>
<dbReference type="AlphaFoldDB" id="A0A0G4H310"/>
<dbReference type="VEuPathDB" id="CryptoDB:Cvel_24499"/>